<dbReference type="GO" id="GO:0005681">
    <property type="term" value="C:spliceosomal complex"/>
    <property type="evidence" value="ECO:0007669"/>
    <property type="project" value="InterPro"/>
</dbReference>
<feature type="compositionally biased region" description="Basic and acidic residues" evidence="5">
    <location>
        <begin position="182"/>
        <end position="244"/>
    </location>
</feature>
<dbReference type="GO" id="GO:0000398">
    <property type="term" value="P:mRNA splicing, via spliceosome"/>
    <property type="evidence" value="ECO:0007669"/>
    <property type="project" value="InterPro"/>
</dbReference>
<dbReference type="EMBL" id="BRYA01000403">
    <property type="protein sequence ID" value="GMI48518.1"/>
    <property type="molecule type" value="Genomic_DNA"/>
</dbReference>
<evidence type="ECO:0000313" key="7">
    <source>
        <dbReference type="EMBL" id="GMI48518.1"/>
    </source>
</evidence>
<reference evidence="8" key="1">
    <citation type="journal article" date="2023" name="Commun. Biol.">
        <title>Genome analysis of Parmales, the sister group of diatoms, reveals the evolutionary specialization of diatoms from phago-mixotrophs to photoautotrophs.</title>
        <authorList>
            <person name="Ban H."/>
            <person name="Sato S."/>
            <person name="Yoshikawa S."/>
            <person name="Yamada K."/>
            <person name="Nakamura Y."/>
            <person name="Ichinomiya M."/>
            <person name="Sato N."/>
            <person name="Blanc-Mathieu R."/>
            <person name="Endo H."/>
            <person name="Kuwata A."/>
            <person name="Ogata H."/>
        </authorList>
    </citation>
    <scope>NUCLEOTIDE SEQUENCE [LARGE SCALE GENOMIC DNA]</scope>
</reference>
<dbReference type="InterPro" id="IPR003604">
    <property type="entry name" value="Matrin/U1-like-C_Znf_C2H2"/>
</dbReference>
<dbReference type="SUPFAM" id="SSF57667">
    <property type="entry name" value="beta-beta-alpha zinc fingers"/>
    <property type="match status" value="1"/>
</dbReference>
<keyword evidence="4" id="KW-0539">Nucleus</keyword>
<dbReference type="Proteomes" id="UP001165065">
    <property type="component" value="Unassembled WGS sequence"/>
</dbReference>
<dbReference type="Pfam" id="PF12874">
    <property type="entry name" value="zf-met"/>
    <property type="match status" value="1"/>
</dbReference>
<keyword evidence="8" id="KW-1185">Reference proteome</keyword>
<dbReference type="GO" id="GO:0046540">
    <property type="term" value="C:U4/U6 x U5 tri-snRNP complex"/>
    <property type="evidence" value="ECO:0007669"/>
    <property type="project" value="TreeGrafter"/>
</dbReference>
<feature type="region of interest" description="Disordered" evidence="5">
    <location>
        <begin position="159"/>
        <end position="265"/>
    </location>
</feature>
<gene>
    <name evidence="7" type="ORF">TrCOL_g1375</name>
</gene>
<comment type="caution">
    <text evidence="7">The sequence shown here is derived from an EMBL/GenBank/DDBJ whole genome shotgun (WGS) entry which is preliminary data.</text>
</comment>
<dbReference type="SMART" id="SM00451">
    <property type="entry name" value="ZnF_U1"/>
    <property type="match status" value="1"/>
</dbReference>
<dbReference type="PANTHER" id="PTHR45986">
    <property type="entry name" value="ZINC FINGER MATRIN-TYPE PROTEIN 2"/>
    <property type="match status" value="1"/>
</dbReference>
<keyword evidence="3" id="KW-0862">Zinc</keyword>
<name>A0A9W7GPW1_9STRA</name>
<accession>A0A9W7GPW1</accession>
<dbReference type="InterPro" id="IPR040107">
    <property type="entry name" value="Snu23"/>
</dbReference>
<organism evidence="7 8">
    <name type="scientific">Triparma columacea</name>
    <dbReference type="NCBI Taxonomy" id="722753"/>
    <lineage>
        <taxon>Eukaryota</taxon>
        <taxon>Sar</taxon>
        <taxon>Stramenopiles</taxon>
        <taxon>Ochrophyta</taxon>
        <taxon>Bolidophyceae</taxon>
        <taxon>Parmales</taxon>
        <taxon>Triparmaceae</taxon>
        <taxon>Triparma</taxon>
    </lineage>
</organism>
<dbReference type="GO" id="GO:0008270">
    <property type="term" value="F:zinc ion binding"/>
    <property type="evidence" value="ECO:0007669"/>
    <property type="project" value="UniProtKB-KW"/>
</dbReference>
<keyword evidence="1" id="KW-0479">Metal-binding</keyword>
<evidence type="ECO:0000256" key="2">
    <source>
        <dbReference type="ARBA" id="ARBA00022771"/>
    </source>
</evidence>
<feature type="domain" description="U1-type" evidence="6">
    <location>
        <begin position="114"/>
        <end position="148"/>
    </location>
</feature>
<dbReference type="InterPro" id="IPR036236">
    <property type="entry name" value="Znf_C2H2_sf"/>
</dbReference>
<dbReference type="GO" id="GO:0003676">
    <property type="term" value="F:nucleic acid binding"/>
    <property type="evidence" value="ECO:0007669"/>
    <property type="project" value="InterPro"/>
</dbReference>
<dbReference type="AlphaFoldDB" id="A0A9W7GPW1"/>
<evidence type="ECO:0000256" key="4">
    <source>
        <dbReference type="ARBA" id="ARBA00023242"/>
    </source>
</evidence>
<feature type="compositionally biased region" description="Polar residues" evidence="5">
    <location>
        <begin position="51"/>
        <end position="69"/>
    </location>
</feature>
<protein>
    <recommendedName>
        <fullName evidence="6">U1-type domain-containing protein</fullName>
    </recommendedName>
</protein>
<evidence type="ECO:0000256" key="3">
    <source>
        <dbReference type="ARBA" id="ARBA00022833"/>
    </source>
</evidence>
<dbReference type="PANTHER" id="PTHR45986:SF1">
    <property type="entry name" value="ZINC FINGER MATRIN-TYPE PROTEIN 2"/>
    <property type="match status" value="1"/>
</dbReference>
<evidence type="ECO:0000313" key="8">
    <source>
        <dbReference type="Proteomes" id="UP001165065"/>
    </source>
</evidence>
<dbReference type="OrthoDB" id="30343at2759"/>
<evidence type="ECO:0000259" key="6">
    <source>
        <dbReference type="SMART" id="SM00451"/>
    </source>
</evidence>
<feature type="region of interest" description="Disordered" evidence="5">
    <location>
        <begin position="51"/>
        <end position="77"/>
    </location>
</feature>
<evidence type="ECO:0000256" key="5">
    <source>
        <dbReference type="SAM" id="MobiDB-lite"/>
    </source>
</evidence>
<proteinExistence type="predicted"/>
<dbReference type="Gene3D" id="3.30.160.60">
    <property type="entry name" value="Classic Zinc Finger"/>
    <property type="match status" value="1"/>
</dbReference>
<keyword evidence="2" id="KW-0863">Zinc-finger</keyword>
<dbReference type="InterPro" id="IPR013087">
    <property type="entry name" value="Znf_C2H2_type"/>
</dbReference>
<evidence type="ECO:0000256" key="1">
    <source>
        <dbReference type="ARBA" id="ARBA00022723"/>
    </source>
</evidence>
<sequence>MSSDTSYKKNVNVERRTWDKEAFAARAAERKARGGEEKDDTYIQQERVKKLQSQVSVDQHLQMASSSASKPEGSNRAYLKARTSKVSGIDNKVGTSEVIADSSPSITDGVTKSGVGWHCAVCDCYLKDSLGYLDHINGKKHQRALGFTMRVEQSTVGGIKGKLEEMRRRKITQGVGSKKRKNNEGGEKEKRELEKAAESMRTEEDKLEEILEIKRKEKERKKEEKWRKKQEEKKRKEEEETKEKEEDEEGEEQDIMKAMGFKGFS</sequence>